<dbReference type="InterPro" id="IPR016166">
    <property type="entry name" value="FAD-bd_PCMH"/>
</dbReference>
<keyword evidence="6" id="KW-1185">Reference proteome</keyword>
<dbReference type="InterPro" id="IPR016169">
    <property type="entry name" value="FAD-bd_PCMH_sub2"/>
</dbReference>
<dbReference type="OrthoDB" id="9983560at2759"/>
<dbReference type="PANTHER" id="PTHR13878:SF91">
    <property type="entry name" value="FAD BINDING DOMAIN PROTEIN (AFU_ORTHOLOGUE AFUA_6G12070)-RELATED"/>
    <property type="match status" value="1"/>
</dbReference>
<organism evidence="5 6">
    <name type="scientific">Madurella mycetomatis</name>
    <dbReference type="NCBI Taxonomy" id="100816"/>
    <lineage>
        <taxon>Eukaryota</taxon>
        <taxon>Fungi</taxon>
        <taxon>Dikarya</taxon>
        <taxon>Ascomycota</taxon>
        <taxon>Pezizomycotina</taxon>
        <taxon>Sordariomycetes</taxon>
        <taxon>Sordariomycetidae</taxon>
        <taxon>Sordariales</taxon>
        <taxon>Sordariales incertae sedis</taxon>
        <taxon>Madurella</taxon>
    </lineage>
</organism>
<name>A0A175VXL5_9PEZI</name>
<keyword evidence="2" id="KW-0560">Oxidoreductase</keyword>
<reference evidence="5 6" key="1">
    <citation type="journal article" date="2016" name="Genome Announc.">
        <title>Genome Sequence of Madurella mycetomatis mm55, Isolated from a Human Mycetoma Case in Sudan.</title>
        <authorList>
            <person name="Smit S."/>
            <person name="Derks M.F."/>
            <person name="Bervoets S."/>
            <person name="Fahal A."/>
            <person name="van Leeuwen W."/>
            <person name="van Belkum A."/>
            <person name="van de Sande W.W."/>
        </authorList>
    </citation>
    <scope>NUCLEOTIDE SEQUENCE [LARGE SCALE GENOMIC DNA]</scope>
    <source>
        <strain evidence="6">mm55</strain>
    </source>
</reference>
<dbReference type="Pfam" id="PF08031">
    <property type="entry name" value="BBE"/>
    <property type="match status" value="1"/>
</dbReference>
<comment type="similarity">
    <text evidence="1">Belongs to the oxygen-dependent FAD-linked oxidoreductase family.</text>
</comment>
<dbReference type="SUPFAM" id="SSF56176">
    <property type="entry name" value="FAD-binding/transporter-associated domain-like"/>
    <property type="match status" value="1"/>
</dbReference>
<accession>A0A175VXL5</accession>
<dbReference type="EMBL" id="LCTW02000237">
    <property type="protein sequence ID" value="KXX75975.1"/>
    <property type="molecule type" value="Genomic_DNA"/>
</dbReference>
<dbReference type="GO" id="GO:0016491">
    <property type="term" value="F:oxidoreductase activity"/>
    <property type="evidence" value="ECO:0007669"/>
    <property type="project" value="UniProtKB-KW"/>
</dbReference>
<evidence type="ECO:0000256" key="2">
    <source>
        <dbReference type="ARBA" id="ARBA00023002"/>
    </source>
</evidence>
<dbReference type="STRING" id="100816.A0A175VXL5"/>
<evidence type="ECO:0000313" key="6">
    <source>
        <dbReference type="Proteomes" id="UP000078237"/>
    </source>
</evidence>
<dbReference type="PANTHER" id="PTHR13878">
    <property type="entry name" value="GULONOLACTONE OXIDASE"/>
    <property type="match status" value="1"/>
</dbReference>
<feature type="signal peptide" evidence="3">
    <location>
        <begin position="1"/>
        <end position="17"/>
    </location>
</feature>
<gene>
    <name evidence="5" type="ORF">MMYC01_206828</name>
</gene>
<keyword evidence="3" id="KW-0732">Signal</keyword>
<dbReference type="Pfam" id="PF01565">
    <property type="entry name" value="FAD_binding_4"/>
    <property type="match status" value="1"/>
</dbReference>
<proteinExistence type="inferred from homology"/>
<evidence type="ECO:0000256" key="3">
    <source>
        <dbReference type="SAM" id="SignalP"/>
    </source>
</evidence>
<sequence>MAVRALMCLLALPAVLASSPPCRYIPGDAGWPSRRDWARLNATVGGRLIATVPVAHVCHKTGPFSAYDEGACEDLVEAFQDAGPETLCTVPGEIFNPYWQNDSCSPFTSPWAPCRLGNRAVYSINVTGPADVQAGLKFAAKNNIRLVIKNTGIDYLGKSTGKGALALWTYNLKTIEIIANYKSSFYSGPAVKLGAGIIAGEAYKAVHEAGYRIVAPECGLVGVVGGYLQGVGQSQLITAYGLAADQVLEWELVTPRGEYLTATPEKNKDLYWALAGGGGGTYGVVLSATLKAYPDGPVAGGEMVFRSQNTTAFWEAVEIWYNQGPSHVNSTRDNIQFIVGNDALTVLCFVMPDQKGSAIDHLMATFIPELDRLNIPYNYTVIEYPTYVDSFVAYYGDLPYGTLCPSFPIISSRLVPRSTVLDKTANKNLMNVFRNITEDGNWFIGCSFFSVDDSPGSIRPPHPPNSIHPAWRDAIAYCNPQTYVGYNWDDPQKTLEMRQRLVNDLLPALEAATPGSGLQNELDPTYKGDWKQGLYGAHYDRLLEIKHKYDPDHLMYGLFAVGSDEFVLDGRGRLCRA</sequence>
<comment type="caution">
    <text evidence="5">The sequence shown here is derived from an EMBL/GenBank/DDBJ whole genome shotgun (WGS) entry which is preliminary data.</text>
</comment>
<evidence type="ECO:0000259" key="4">
    <source>
        <dbReference type="PROSITE" id="PS51387"/>
    </source>
</evidence>
<dbReference type="Proteomes" id="UP000078237">
    <property type="component" value="Unassembled WGS sequence"/>
</dbReference>
<dbReference type="InterPro" id="IPR050432">
    <property type="entry name" value="FAD-linked_Oxidoreductases_BP"/>
</dbReference>
<dbReference type="InterPro" id="IPR006094">
    <property type="entry name" value="Oxid_FAD_bind_N"/>
</dbReference>
<dbReference type="InterPro" id="IPR012951">
    <property type="entry name" value="BBE"/>
</dbReference>
<protein>
    <submittedName>
        <fullName evidence="5">Bifunctional solanapyrone synthase</fullName>
    </submittedName>
</protein>
<feature type="chain" id="PRO_5008043426" evidence="3">
    <location>
        <begin position="18"/>
        <end position="577"/>
    </location>
</feature>
<dbReference type="VEuPathDB" id="FungiDB:MMYC01_206828"/>
<feature type="domain" description="FAD-binding PCMH-type" evidence="4">
    <location>
        <begin position="115"/>
        <end position="295"/>
    </location>
</feature>
<dbReference type="PROSITE" id="PS51387">
    <property type="entry name" value="FAD_PCMH"/>
    <property type="match status" value="1"/>
</dbReference>
<dbReference type="InterPro" id="IPR036318">
    <property type="entry name" value="FAD-bd_PCMH-like_sf"/>
</dbReference>
<dbReference type="Gene3D" id="3.40.462.20">
    <property type="match status" value="1"/>
</dbReference>
<dbReference type="GO" id="GO:0071949">
    <property type="term" value="F:FAD binding"/>
    <property type="evidence" value="ECO:0007669"/>
    <property type="project" value="InterPro"/>
</dbReference>
<dbReference type="AlphaFoldDB" id="A0A175VXL5"/>
<evidence type="ECO:0000256" key="1">
    <source>
        <dbReference type="ARBA" id="ARBA00005466"/>
    </source>
</evidence>
<evidence type="ECO:0000313" key="5">
    <source>
        <dbReference type="EMBL" id="KXX75975.1"/>
    </source>
</evidence>
<dbReference type="Gene3D" id="3.30.465.10">
    <property type="match status" value="1"/>
</dbReference>